<name>A0A5J5EF90_9PEZI</name>
<gene>
    <name evidence="3" type="ORF">FN846DRAFT_895168</name>
</gene>
<comment type="caution">
    <text evidence="3">The sequence shown here is derived from an EMBL/GenBank/DDBJ whole genome shotgun (WGS) entry which is preliminary data.</text>
</comment>
<evidence type="ECO:0000313" key="4">
    <source>
        <dbReference type="Proteomes" id="UP000326924"/>
    </source>
</evidence>
<sequence>MPPTRANAAVLDPLPLTPPKPEDLLPPNLQASLTAAVSEETLKLLLSQHAEAFNPKDMRIIAASRNSVSVFYLQPVREYWYHPLKQTITIRVAPALPAVPSEEEGWAAWIGQVVERLKKLVEAKEEVPITGYLPPAHWGDWMGIAVFVGFTMLIVAHLLGVQVVERWLFYTEKRFNVAVAVHCGMLVKRSRDVSRLGDLLRKHWKGGNVHRLAWVASGWIEGWRAVSRFRAEVAKCSLELAASEAEKRDGKKKR</sequence>
<keyword evidence="2" id="KW-0472">Membrane</keyword>
<dbReference type="Proteomes" id="UP000326924">
    <property type="component" value="Unassembled WGS sequence"/>
</dbReference>
<reference evidence="3 4" key="1">
    <citation type="submission" date="2019-09" db="EMBL/GenBank/DDBJ databases">
        <title>Draft genome of the ectomycorrhizal ascomycete Sphaerosporella brunnea.</title>
        <authorList>
            <consortium name="DOE Joint Genome Institute"/>
            <person name="Benucci G.M."/>
            <person name="Marozzi G."/>
            <person name="Antonielli L."/>
            <person name="Sanchez S."/>
            <person name="Marco P."/>
            <person name="Wang X."/>
            <person name="Falini L.B."/>
            <person name="Barry K."/>
            <person name="Haridas S."/>
            <person name="Lipzen A."/>
            <person name="Labutti K."/>
            <person name="Grigoriev I.V."/>
            <person name="Murat C."/>
            <person name="Martin F."/>
            <person name="Albertini E."/>
            <person name="Donnini D."/>
            <person name="Bonito G."/>
        </authorList>
    </citation>
    <scope>NUCLEOTIDE SEQUENCE [LARGE SCALE GENOMIC DNA]</scope>
    <source>
        <strain evidence="3 4">Sb_GMNB300</strain>
    </source>
</reference>
<evidence type="ECO:0000313" key="3">
    <source>
        <dbReference type="EMBL" id="KAA8894345.1"/>
    </source>
</evidence>
<dbReference type="OrthoDB" id="5553410at2759"/>
<feature type="region of interest" description="Disordered" evidence="1">
    <location>
        <begin position="1"/>
        <end position="22"/>
    </location>
</feature>
<evidence type="ECO:0000256" key="2">
    <source>
        <dbReference type="SAM" id="Phobius"/>
    </source>
</evidence>
<keyword evidence="2" id="KW-1133">Transmembrane helix</keyword>
<protein>
    <submittedName>
        <fullName evidence="3">Uncharacterized protein</fullName>
    </submittedName>
</protein>
<feature type="transmembrane region" description="Helical" evidence="2">
    <location>
        <begin position="141"/>
        <end position="164"/>
    </location>
</feature>
<dbReference type="AlphaFoldDB" id="A0A5J5EF90"/>
<dbReference type="InParanoid" id="A0A5J5EF90"/>
<evidence type="ECO:0000256" key="1">
    <source>
        <dbReference type="SAM" id="MobiDB-lite"/>
    </source>
</evidence>
<organism evidence="3 4">
    <name type="scientific">Sphaerosporella brunnea</name>
    <dbReference type="NCBI Taxonomy" id="1250544"/>
    <lineage>
        <taxon>Eukaryota</taxon>
        <taxon>Fungi</taxon>
        <taxon>Dikarya</taxon>
        <taxon>Ascomycota</taxon>
        <taxon>Pezizomycotina</taxon>
        <taxon>Pezizomycetes</taxon>
        <taxon>Pezizales</taxon>
        <taxon>Pyronemataceae</taxon>
        <taxon>Sphaerosporella</taxon>
    </lineage>
</organism>
<accession>A0A5J5EF90</accession>
<proteinExistence type="predicted"/>
<keyword evidence="4" id="KW-1185">Reference proteome</keyword>
<keyword evidence="2" id="KW-0812">Transmembrane</keyword>
<dbReference type="EMBL" id="VXIS01000347">
    <property type="protein sequence ID" value="KAA8894345.1"/>
    <property type="molecule type" value="Genomic_DNA"/>
</dbReference>